<dbReference type="Pfam" id="PF16203">
    <property type="entry name" value="ERCC3_RAD25_C"/>
    <property type="match status" value="1"/>
</dbReference>
<dbReference type="GO" id="GO:0000112">
    <property type="term" value="C:nucleotide-excision repair factor 3 complex"/>
    <property type="evidence" value="ECO:0007669"/>
    <property type="project" value="TreeGrafter"/>
</dbReference>
<evidence type="ECO:0000256" key="14">
    <source>
        <dbReference type="ARBA" id="ARBA00044799"/>
    </source>
</evidence>
<organism evidence="19 20">
    <name type="scientific">Intoshia linei</name>
    <dbReference type="NCBI Taxonomy" id="1819745"/>
    <lineage>
        <taxon>Eukaryota</taxon>
        <taxon>Metazoa</taxon>
        <taxon>Spiralia</taxon>
        <taxon>Lophotrochozoa</taxon>
        <taxon>Mesozoa</taxon>
        <taxon>Orthonectida</taxon>
        <taxon>Rhopaluridae</taxon>
        <taxon>Intoshia</taxon>
    </lineage>
</organism>
<dbReference type="Proteomes" id="UP000078046">
    <property type="component" value="Unassembled WGS sequence"/>
</dbReference>
<dbReference type="InterPro" id="IPR001650">
    <property type="entry name" value="Helicase_C-like"/>
</dbReference>
<dbReference type="InterPro" id="IPR027417">
    <property type="entry name" value="P-loop_NTPase"/>
</dbReference>
<dbReference type="PRINTS" id="PR00851">
    <property type="entry name" value="XRODRMPGMNTB"/>
</dbReference>
<dbReference type="GO" id="GO:0097550">
    <property type="term" value="C:transcription preinitiation complex"/>
    <property type="evidence" value="ECO:0007669"/>
    <property type="project" value="TreeGrafter"/>
</dbReference>
<feature type="domain" description="Helicase ATP-binding" evidence="17">
    <location>
        <begin position="288"/>
        <end position="451"/>
    </location>
</feature>
<evidence type="ECO:0000256" key="11">
    <source>
        <dbReference type="ARBA" id="ARBA00023242"/>
    </source>
</evidence>
<comment type="caution">
    <text evidence="19">The sequence shown here is derived from an EMBL/GenBank/DDBJ whole genome shotgun (WGS) entry which is preliminary data.</text>
</comment>
<dbReference type="GO" id="GO:0003677">
    <property type="term" value="F:DNA binding"/>
    <property type="evidence" value="ECO:0007669"/>
    <property type="project" value="UniProtKB-KW"/>
</dbReference>
<evidence type="ECO:0000259" key="18">
    <source>
        <dbReference type="PROSITE" id="PS51194"/>
    </source>
</evidence>
<evidence type="ECO:0000256" key="10">
    <source>
        <dbReference type="ARBA" id="ARBA00023235"/>
    </source>
</evidence>
<evidence type="ECO:0000256" key="16">
    <source>
        <dbReference type="ARBA" id="ARBA00048988"/>
    </source>
</evidence>
<dbReference type="PROSITE" id="PS51194">
    <property type="entry name" value="HELICASE_CTER"/>
    <property type="match status" value="1"/>
</dbReference>
<dbReference type="EC" id="5.6.2.4" evidence="13"/>
<evidence type="ECO:0000256" key="7">
    <source>
        <dbReference type="ARBA" id="ARBA00022840"/>
    </source>
</evidence>
<dbReference type="InterPro" id="IPR032830">
    <property type="entry name" value="XPB/Ssl2_N"/>
</dbReference>
<comment type="similarity">
    <text evidence="2">Belongs to the helicase family. RAD25/XPB subfamily.</text>
</comment>
<dbReference type="GO" id="GO:0005675">
    <property type="term" value="C:transcription factor TFIIH holo complex"/>
    <property type="evidence" value="ECO:0007669"/>
    <property type="project" value="TreeGrafter"/>
</dbReference>
<dbReference type="NCBIfam" id="TIGR00603">
    <property type="entry name" value="rad25"/>
    <property type="match status" value="1"/>
</dbReference>
<keyword evidence="20" id="KW-1185">Reference proteome</keyword>
<accession>A0A177AZI7</accession>
<dbReference type="CDD" id="cd18029">
    <property type="entry name" value="DEXHc_XPB"/>
    <property type="match status" value="1"/>
</dbReference>
<keyword evidence="7" id="KW-0067">ATP-binding</keyword>
<dbReference type="SMART" id="SM00487">
    <property type="entry name" value="DEXDc"/>
    <property type="match status" value="1"/>
</dbReference>
<keyword evidence="8" id="KW-0238">DNA-binding</keyword>
<dbReference type="SUPFAM" id="SSF52540">
    <property type="entry name" value="P-loop containing nucleoside triphosphate hydrolases"/>
    <property type="match status" value="2"/>
</dbReference>
<dbReference type="GO" id="GO:0043138">
    <property type="term" value="F:3'-5' DNA helicase activity"/>
    <property type="evidence" value="ECO:0007669"/>
    <property type="project" value="UniProtKB-EC"/>
</dbReference>
<evidence type="ECO:0000256" key="13">
    <source>
        <dbReference type="ARBA" id="ARBA00034808"/>
    </source>
</evidence>
<keyword evidence="6" id="KW-0347">Helicase</keyword>
<keyword evidence="10" id="KW-0413">Isomerase</keyword>
<dbReference type="PANTHER" id="PTHR11274">
    <property type="entry name" value="RAD25/XP-B DNA REPAIR HELICASE"/>
    <property type="match status" value="1"/>
</dbReference>
<dbReference type="OrthoDB" id="10262986at2759"/>
<keyword evidence="9" id="KW-0234">DNA repair</keyword>
<evidence type="ECO:0000313" key="19">
    <source>
        <dbReference type="EMBL" id="OAF67280.1"/>
    </source>
</evidence>
<keyword evidence="5" id="KW-0378">Hydrolase</keyword>
<dbReference type="InterPro" id="IPR001161">
    <property type="entry name" value="XPB/Ssl2"/>
</dbReference>
<dbReference type="Pfam" id="PF04851">
    <property type="entry name" value="ResIII"/>
    <property type="match status" value="1"/>
</dbReference>
<dbReference type="GO" id="GO:0006289">
    <property type="term" value="P:nucleotide-excision repair"/>
    <property type="evidence" value="ECO:0007669"/>
    <property type="project" value="InterPro"/>
</dbReference>
<evidence type="ECO:0000256" key="3">
    <source>
        <dbReference type="ARBA" id="ARBA00022741"/>
    </source>
</evidence>
<dbReference type="EMBL" id="LWCA01000703">
    <property type="protein sequence ID" value="OAF67280.1"/>
    <property type="molecule type" value="Genomic_DNA"/>
</dbReference>
<dbReference type="FunFam" id="3.40.50.300:FF:000117">
    <property type="entry name" value="Putative DNA repair helicase rad25"/>
    <property type="match status" value="1"/>
</dbReference>
<comment type="subcellular location">
    <subcellularLocation>
        <location evidence="1">Nucleus</location>
    </subcellularLocation>
</comment>
<evidence type="ECO:0000256" key="1">
    <source>
        <dbReference type="ARBA" id="ARBA00004123"/>
    </source>
</evidence>
<comment type="catalytic activity">
    <reaction evidence="12">
        <text>Couples ATP hydrolysis with the unwinding of duplex DNA by translocating in the 3'-5' direction.</text>
        <dbReference type="EC" id="5.6.2.4"/>
    </reaction>
</comment>
<sequence length="726" mass="83834">MSLQINKRKKENKPLKVFIKIKKRKNEPIEGVNLPKSASKVLKNEDSDSDFESKKNEIQRNIKYNYENLVLNTDYSNRPIIVSPNGTIFLECFSKFFKQAQDFLIAIAEPVSRPPIMHEYKISSYSLYAAVSVGLKTEEILKTLELLSKVKLSEDIIQFIKECTISYGKVKLVLRESEYVIETAIQDIYNFLIKDNVFQLCMSESLKCVFSKPGKLDEAPFCTKKSSIFTIRIKQTKLEEIQQRCIELDYPLLAEYDFKSDKINPDLNVQLKSNTYLRPYQECCLRKLFSNNRARSGIIVLPCGAGKTLVGVTAACTLRKSCLVLCTSSVAVEQWRSQFKIWSTADDSSIIRFTSGSGDKPKSKKSYICISTYSMISYSGKRAWSAEQLIKWVQSIEWGLLIMDEVQYIPAKMFRKVLTFVKSHCKLGLTATLVREDDKITDLNFLIGPKLYEANWKQLQDKGYIARVQCCEVSCSMTPDFFREYLNASLRKGNLFYLMNPNKFRACQFLIKFHENRGDKIIVFSDSVYTLKQYAIFMDRPYLYGPTSLDERLRILNNFQHNPKVNTIFVSKVADNSFDLPEANVLIQISSHGGSRRQEAQRLGRILRAKKNVILEENEFNAYFYSLVSQDTVEVHHARRRQRFLVNQGYAYKYITRLEGLDADKTLKFGTIKEQLELLKSIINSKEEDDEEATIDTDEFETTTNLKMSTLNGDSNLYMEFKNKKK</sequence>
<dbReference type="PANTHER" id="PTHR11274:SF0">
    <property type="entry name" value="GENERAL TRANSCRIPTION AND DNA REPAIR FACTOR IIH HELICASE SUBUNIT XPB"/>
    <property type="match status" value="1"/>
</dbReference>
<name>A0A177AZI7_9BILA</name>
<evidence type="ECO:0000259" key="17">
    <source>
        <dbReference type="PROSITE" id="PS51192"/>
    </source>
</evidence>
<dbReference type="GO" id="GO:0005524">
    <property type="term" value="F:ATP binding"/>
    <property type="evidence" value="ECO:0007669"/>
    <property type="project" value="UniProtKB-KW"/>
</dbReference>
<dbReference type="FunFam" id="3.40.50.300:FF:000077">
    <property type="entry name" value="Probable DNA repair helicase RAD25"/>
    <property type="match status" value="1"/>
</dbReference>
<proteinExistence type="inferred from homology"/>
<gene>
    <name evidence="19" type="ORF">A3Q56_04964</name>
</gene>
<evidence type="ECO:0000256" key="5">
    <source>
        <dbReference type="ARBA" id="ARBA00022801"/>
    </source>
</evidence>
<evidence type="ECO:0000256" key="8">
    <source>
        <dbReference type="ARBA" id="ARBA00023125"/>
    </source>
</evidence>
<dbReference type="SMART" id="SM00490">
    <property type="entry name" value="HELICc"/>
    <property type="match status" value="1"/>
</dbReference>
<dbReference type="Gene3D" id="3.40.50.300">
    <property type="entry name" value="P-loop containing nucleotide triphosphate hydrolases"/>
    <property type="match status" value="2"/>
</dbReference>
<evidence type="ECO:0000313" key="20">
    <source>
        <dbReference type="Proteomes" id="UP000078046"/>
    </source>
</evidence>
<reference evidence="19 20" key="1">
    <citation type="submission" date="2016-04" db="EMBL/GenBank/DDBJ databases">
        <title>The genome of Intoshia linei affirms orthonectids as highly simplified spiralians.</title>
        <authorList>
            <person name="Mikhailov K.V."/>
            <person name="Slusarev G.S."/>
            <person name="Nikitin M.A."/>
            <person name="Logacheva M.D."/>
            <person name="Penin A."/>
            <person name="Aleoshin V."/>
            <person name="Panchin Y.V."/>
        </authorList>
    </citation>
    <scope>NUCLEOTIDE SEQUENCE [LARGE SCALE GENOMIC DNA]</scope>
    <source>
        <strain evidence="19">Intl2013</strain>
        <tissue evidence="19">Whole animal</tissue>
    </source>
</reference>
<evidence type="ECO:0000256" key="4">
    <source>
        <dbReference type="ARBA" id="ARBA00022763"/>
    </source>
</evidence>
<evidence type="ECO:0000256" key="12">
    <source>
        <dbReference type="ARBA" id="ARBA00034617"/>
    </source>
</evidence>
<dbReference type="GO" id="GO:0016787">
    <property type="term" value="F:hydrolase activity"/>
    <property type="evidence" value="ECO:0007669"/>
    <property type="project" value="UniProtKB-KW"/>
</dbReference>
<dbReference type="AlphaFoldDB" id="A0A177AZI7"/>
<keyword evidence="11" id="KW-0539">Nucleus</keyword>
<evidence type="ECO:0000256" key="9">
    <source>
        <dbReference type="ARBA" id="ARBA00023204"/>
    </source>
</evidence>
<protein>
    <recommendedName>
        <fullName evidence="14">General transcription and DNA repair factor IIH helicase/translocase subunit XPB</fullName>
        <ecNumber evidence="13">5.6.2.4</ecNumber>
    </recommendedName>
    <alternativeName>
        <fullName evidence="15">DNA 3'-5' helicase/translocase XPB</fullName>
    </alternativeName>
</protein>
<feature type="domain" description="Helicase C-terminal" evidence="18">
    <location>
        <begin position="505"/>
        <end position="680"/>
    </location>
</feature>
<keyword evidence="3" id="KW-0547">Nucleotide-binding</keyword>
<dbReference type="Pfam" id="PF13625">
    <property type="entry name" value="Helicase_C_3"/>
    <property type="match status" value="1"/>
</dbReference>
<dbReference type="InterPro" id="IPR014001">
    <property type="entry name" value="Helicase_ATP-bd"/>
</dbReference>
<comment type="catalytic activity">
    <reaction evidence="16">
        <text>ATP + H2O = ADP + phosphate + H(+)</text>
        <dbReference type="Rhea" id="RHEA:13065"/>
        <dbReference type="ChEBI" id="CHEBI:15377"/>
        <dbReference type="ChEBI" id="CHEBI:15378"/>
        <dbReference type="ChEBI" id="CHEBI:30616"/>
        <dbReference type="ChEBI" id="CHEBI:43474"/>
        <dbReference type="ChEBI" id="CHEBI:456216"/>
        <dbReference type="EC" id="5.6.2.4"/>
    </reaction>
</comment>
<dbReference type="GO" id="GO:0006367">
    <property type="term" value="P:transcription initiation at RNA polymerase II promoter"/>
    <property type="evidence" value="ECO:0007669"/>
    <property type="project" value="InterPro"/>
</dbReference>
<evidence type="ECO:0000256" key="2">
    <source>
        <dbReference type="ARBA" id="ARBA00006637"/>
    </source>
</evidence>
<dbReference type="CDD" id="cd18789">
    <property type="entry name" value="SF2_C_XPB"/>
    <property type="match status" value="1"/>
</dbReference>
<dbReference type="InterPro" id="IPR032438">
    <property type="entry name" value="ERCC3_RAD25_C"/>
</dbReference>
<keyword evidence="4" id="KW-0227">DNA damage</keyword>
<evidence type="ECO:0000256" key="6">
    <source>
        <dbReference type="ARBA" id="ARBA00022806"/>
    </source>
</evidence>
<evidence type="ECO:0000256" key="15">
    <source>
        <dbReference type="ARBA" id="ARBA00044810"/>
    </source>
</evidence>
<dbReference type="PROSITE" id="PS51192">
    <property type="entry name" value="HELICASE_ATP_BIND_1"/>
    <property type="match status" value="1"/>
</dbReference>
<dbReference type="InterPro" id="IPR006935">
    <property type="entry name" value="Helicase/UvrB_N"/>
</dbReference>
<dbReference type="InterPro" id="IPR050615">
    <property type="entry name" value="ATP-dep_DNA_Helicase"/>
</dbReference>